<dbReference type="OrthoDB" id="5501928at2"/>
<organism evidence="2 5">
    <name type="scientific">Myxococcus fulvus</name>
    <dbReference type="NCBI Taxonomy" id="33"/>
    <lineage>
        <taxon>Bacteria</taxon>
        <taxon>Pseudomonadati</taxon>
        <taxon>Myxococcota</taxon>
        <taxon>Myxococcia</taxon>
        <taxon>Myxococcales</taxon>
        <taxon>Cystobacterineae</taxon>
        <taxon>Myxococcaceae</taxon>
        <taxon>Myxococcus</taxon>
    </lineage>
</organism>
<proteinExistence type="predicted"/>
<feature type="compositionally biased region" description="Basic and acidic residues" evidence="1">
    <location>
        <begin position="18"/>
        <end position="40"/>
    </location>
</feature>
<gene>
    <name evidence="2" type="ORF">MFU01_83680</name>
    <name evidence="3" type="ORF">SAMN05443572_11756</name>
</gene>
<feature type="compositionally biased region" description="Polar residues" evidence="1">
    <location>
        <begin position="144"/>
        <end position="153"/>
    </location>
</feature>
<protein>
    <submittedName>
        <fullName evidence="2">Uncharacterized protein</fullName>
    </submittedName>
</protein>
<evidence type="ECO:0000313" key="5">
    <source>
        <dbReference type="Proteomes" id="UP000321514"/>
    </source>
</evidence>
<evidence type="ECO:0000313" key="3">
    <source>
        <dbReference type="EMBL" id="SEU41702.1"/>
    </source>
</evidence>
<evidence type="ECO:0000256" key="1">
    <source>
        <dbReference type="SAM" id="MobiDB-lite"/>
    </source>
</evidence>
<reference evidence="3 4" key="1">
    <citation type="submission" date="2016-10" db="EMBL/GenBank/DDBJ databases">
        <authorList>
            <person name="Varghese N."/>
            <person name="Submissions S."/>
        </authorList>
    </citation>
    <scope>NUCLEOTIDE SEQUENCE [LARGE SCALE GENOMIC DNA]</scope>
    <source>
        <strain evidence="3 4">DSM 16525</strain>
    </source>
</reference>
<dbReference type="EMBL" id="BJXR01000078">
    <property type="protein sequence ID" value="GEN13331.1"/>
    <property type="molecule type" value="Genomic_DNA"/>
</dbReference>
<dbReference type="AlphaFoldDB" id="A0A511TGQ8"/>
<dbReference type="Proteomes" id="UP000321514">
    <property type="component" value="Unassembled WGS sequence"/>
</dbReference>
<accession>A0A511TGQ8</accession>
<feature type="region of interest" description="Disordered" evidence="1">
    <location>
        <begin position="1"/>
        <end position="177"/>
    </location>
</feature>
<comment type="caution">
    <text evidence="2">The sequence shown here is derived from an EMBL/GenBank/DDBJ whole genome shotgun (WGS) entry which is preliminary data.</text>
</comment>
<keyword evidence="4" id="KW-1185">Reference proteome</keyword>
<dbReference type="RefSeq" id="WP_074959254.1">
    <property type="nucleotide sequence ID" value="NZ_BJXR01000078.1"/>
</dbReference>
<dbReference type="EMBL" id="FOIB01000017">
    <property type="protein sequence ID" value="SEU41702.1"/>
    <property type="molecule type" value="Genomic_DNA"/>
</dbReference>
<dbReference type="Proteomes" id="UP000183760">
    <property type="component" value="Unassembled WGS sequence"/>
</dbReference>
<evidence type="ECO:0000313" key="2">
    <source>
        <dbReference type="EMBL" id="GEN13331.1"/>
    </source>
</evidence>
<name>A0A511TGQ8_MYXFU</name>
<reference evidence="2 5" key="2">
    <citation type="submission" date="2019-07" db="EMBL/GenBank/DDBJ databases">
        <title>Whole genome shotgun sequence of Myxococcus fulvus NBRC 100333.</title>
        <authorList>
            <person name="Hosoyama A."/>
            <person name="Uohara A."/>
            <person name="Ohji S."/>
            <person name="Ichikawa N."/>
        </authorList>
    </citation>
    <scope>NUCLEOTIDE SEQUENCE [LARGE SCALE GENOMIC DNA]</scope>
    <source>
        <strain evidence="2 5">NBRC 100333</strain>
    </source>
</reference>
<evidence type="ECO:0000313" key="4">
    <source>
        <dbReference type="Proteomes" id="UP000183760"/>
    </source>
</evidence>
<feature type="compositionally biased region" description="Gly residues" evidence="1">
    <location>
        <begin position="83"/>
        <end position="95"/>
    </location>
</feature>
<sequence length="422" mass="44713">MSIRLPQNAPRPGVPTRSAREEAAREQAKPAEAKKSDKSTQAKGTGGKPATGGKTGARPAEGEQAQQGAQGGVHRDGMDAGAQRGGSGGLEGFTHGGAEALGAAPPTGTSTGMAAKPAQVSTPTPPGAQPSARAEQQALPTPPQSARESSSAQAPRERDLAERAPREETPASREGRARVRAAVMDRLMRGYADLEAKLSQFVQAPGRHQGVVTVPIMMSESSVTLEFWAVAAGTADDRAFLAEVLGVPANVDDAYLLELLREEIHLAFDVFQRSEPGKQARAAYEAVLTRYDAARIQTVIEGHDAGPMVAECARLQLTCEPTFTRSLLLSPLQLAVARFADEGSATQVMVAGLTLQQLGSLVGHLRTLNPLLSNAQVRNLLFRASTDLKLALRKPLGDAEVERVQELAKQLLRLQAVEYLHV</sequence>
<feature type="compositionally biased region" description="Basic and acidic residues" evidence="1">
    <location>
        <begin position="155"/>
        <end position="177"/>
    </location>
</feature>
<feature type="compositionally biased region" description="Gly residues" evidence="1">
    <location>
        <begin position="44"/>
        <end position="55"/>
    </location>
</feature>